<sequence>MLRDLTSLPRAVRGVRWDGLALVADGPARPALGWETAEGRRLVLRQGGRTVLLARQRVTHRGVHYARTGRYVSPLPPLRAAAGDDADAWTARWAHRFAAALRAAGPNGPLHAGDWRLLPGMGTRAVDASWATLAAHDPDRGHLTWFGYGDPVADRRDVLPLRALAAPDAARVKACRRQFREGVLPPVLLWAVSGLNAFVVLDGHDRLAAALAEGGRPEVLRLGRAPVDGPGAPGHAPVLRAYEERAAHLERARAAGDPLAATRITVAGRRLGAELRALSDGFGLTRGWPLPGGAPAWEAVARRHAPG</sequence>
<dbReference type="RefSeq" id="WP_344573424.1">
    <property type="nucleotide sequence ID" value="NZ_BAAARK010000001.1"/>
</dbReference>
<dbReference type="Proteomes" id="UP001500994">
    <property type="component" value="Unassembled WGS sequence"/>
</dbReference>
<name>A0ABP6DPA3_9ACTN</name>
<gene>
    <name evidence="1" type="ORF">GCM10009864_07700</name>
</gene>
<comment type="caution">
    <text evidence="1">The sequence shown here is derived from an EMBL/GenBank/DDBJ whole genome shotgun (WGS) entry which is preliminary data.</text>
</comment>
<reference evidence="2" key="1">
    <citation type="journal article" date="2019" name="Int. J. Syst. Evol. Microbiol.">
        <title>The Global Catalogue of Microorganisms (GCM) 10K type strain sequencing project: providing services to taxonomists for standard genome sequencing and annotation.</title>
        <authorList>
            <consortium name="The Broad Institute Genomics Platform"/>
            <consortium name="The Broad Institute Genome Sequencing Center for Infectious Disease"/>
            <person name="Wu L."/>
            <person name="Ma J."/>
        </authorList>
    </citation>
    <scope>NUCLEOTIDE SEQUENCE [LARGE SCALE GENOMIC DNA]</scope>
    <source>
        <strain evidence="2">JCM 16374</strain>
    </source>
</reference>
<proteinExistence type="predicted"/>
<keyword evidence="2" id="KW-1185">Reference proteome</keyword>
<accession>A0ABP6DPA3</accession>
<evidence type="ECO:0000313" key="2">
    <source>
        <dbReference type="Proteomes" id="UP001500994"/>
    </source>
</evidence>
<evidence type="ECO:0000313" key="1">
    <source>
        <dbReference type="EMBL" id="GAA2647275.1"/>
    </source>
</evidence>
<dbReference type="EMBL" id="BAAARK010000001">
    <property type="protein sequence ID" value="GAA2647275.1"/>
    <property type="molecule type" value="Genomic_DNA"/>
</dbReference>
<organism evidence="1 2">
    <name type="scientific">Streptomyces lunalinharesii</name>
    <dbReference type="NCBI Taxonomy" id="333384"/>
    <lineage>
        <taxon>Bacteria</taxon>
        <taxon>Bacillati</taxon>
        <taxon>Actinomycetota</taxon>
        <taxon>Actinomycetes</taxon>
        <taxon>Kitasatosporales</taxon>
        <taxon>Streptomycetaceae</taxon>
        <taxon>Streptomyces</taxon>
    </lineage>
</organism>
<protein>
    <submittedName>
        <fullName evidence="1">Uncharacterized protein</fullName>
    </submittedName>
</protein>